<dbReference type="Proteomes" id="UP000316775">
    <property type="component" value="Unassembled WGS sequence"/>
</dbReference>
<comment type="caution">
    <text evidence="1">The sequence shown here is derived from an EMBL/GenBank/DDBJ whole genome shotgun (WGS) entry which is preliminary data.</text>
</comment>
<organism evidence="1 2">
    <name type="scientific">Flavobacterium flevense</name>
    <dbReference type="NCBI Taxonomy" id="983"/>
    <lineage>
        <taxon>Bacteria</taxon>
        <taxon>Pseudomonadati</taxon>
        <taxon>Bacteroidota</taxon>
        <taxon>Flavobacteriia</taxon>
        <taxon>Flavobacteriales</taxon>
        <taxon>Flavobacteriaceae</taxon>
        <taxon>Flavobacterium</taxon>
    </lineage>
</organism>
<evidence type="ECO:0000313" key="1">
    <source>
        <dbReference type="EMBL" id="GEC72600.1"/>
    </source>
</evidence>
<dbReference type="SUPFAM" id="SSF49464">
    <property type="entry name" value="Carboxypeptidase regulatory domain-like"/>
    <property type="match status" value="1"/>
</dbReference>
<dbReference type="Gene3D" id="2.170.130.10">
    <property type="entry name" value="TonB-dependent receptor, plug domain"/>
    <property type="match status" value="1"/>
</dbReference>
<accession>A0A4Y4AZY3</accession>
<dbReference type="EMBL" id="BJNP01000022">
    <property type="protein sequence ID" value="GEC72600.1"/>
    <property type="molecule type" value="Genomic_DNA"/>
</dbReference>
<dbReference type="OrthoDB" id="9768177at2"/>
<name>A0A4Y4AZY3_9FLAO</name>
<dbReference type="InterPro" id="IPR037066">
    <property type="entry name" value="Plug_dom_sf"/>
</dbReference>
<dbReference type="NCBIfam" id="TIGR04056">
    <property type="entry name" value="OMP_RagA_SusC"/>
    <property type="match status" value="1"/>
</dbReference>
<dbReference type="InterPro" id="IPR023996">
    <property type="entry name" value="TonB-dep_OMP_SusC/RagA"/>
</dbReference>
<dbReference type="SUPFAM" id="SSF56935">
    <property type="entry name" value="Porins"/>
    <property type="match status" value="1"/>
</dbReference>
<dbReference type="AlphaFoldDB" id="A0A4Y4AZY3"/>
<gene>
    <name evidence="1" type="ORF">FFL01_21390</name>
</gene>
<keyword evidence="2" id="KW-1185">Reference proteome</keyword>
<dbReference type="STRING" id="983.SAMN05443543_11425"/>
<reference evidence="1 2" key="1">
    <citation type="submission" date="2019-06" db="EMBL/GenBank/DDBJ databases">
        <title>Whole genome shotgun sequence of Flavobacterium flevense NBRC 14960.</title>
        <authorList>
            <person name="Hosoyama A."/>
            <person name="Uohara A."/>
            <person name="Ohji S."/>
            <person name="Ichikawa N."/>
        </authorList>
    </citation>
    <scope>NUCLEOTIDE SEQUENCE [LARGE SCALE GENOMIC DNA]</scope>
    <source>
        <strain evidence="1 2">NBRC 14960</strain>
    </source>
</reference>
<protein>
    <submittedName>
        <fullName evidence="1">SusC/RagA family TonB-linked outer membrane protein</fullName>
    </submittedName>
</protein>
<evidence type="ECO:0000313" key="2">
    <source>
        <dbReference type="Proteomes" id="UP000316775"/>
    </source>
</evidence>
<sequence length="1024" mass="114204">MNTMINKLYKKLLFFFTFFVILSINAQEENGYMLKGKITDEFNKPMAGALITAGIDGKVFSDKDGNFEILIKEATAITVTKEDYDVTKHAIYEDKNNLSIQLLPAKLFFQGADKINLPFGKLEKGRIVGSVSNIDISEHLRKDQRIGVASAITGKVGGVFNNSNVLGLGSAVYVVDGIPRPIDFINLTEIEDITVLKDAVSRVLYGSAADKGVILITTKRGKIGQKNLSVRAEYGVQTAVAKPKYLNAADYMEVYNQANLNDGKAIKYTDTQISDTRNGTNPLFNPDVDYYSSTFLKNNTNYLDVNLEASGGNEKTQYMLTAGLSNNEGWLNLGEKEGTNRFNIRANSNYQLSSRLKMNLDAVSVFNIYNSPDVFDINNLGSSEDNNYEISSDFWTKAQTNLPNSYPLLIPISSIADPSSYEGANLIDGKYLLGGTNQFTRNIYGDLTRRGNKTVTDRYFQINSGLDWDLSFITKGLSARTNFTFDFFNTSVENQNKSYAVYQPIMVGNDISVVKIGADVPSNEKSVIADEAYFSRTFGFYSTLNYKRNFGAHSFDITALSYSSKRVVPNSFQSLKNLNYGLRANYMLNDKYVIDFSGAVIGSNKMAEGNRFAFAPTAGLGWIISNEDFFNKTGKTDFLKLRGTVGLLKNDNWDDYFLYETSFSRGNFFNYSNTTGNSAIRNQELNYNNVGADIAWQKRLEMNFGFEGLFFNKSLYADASVFYSKSYDLITILNNSTPDLLGYTISGNNNSYIDSGLEYTIKYKKALSRDLKIEVGYNTIFSTSQVHKLDEPIYGPNGQTRVRTGNSSGAMFGLTANGLYGTSDFNTDGSLVAGMPAVSYGNVQPGDIKYVDINNDGVINDDDQSIIGNSRPDVQYSLDLNVSYKNFDFYVLGLGQSGQDKYRNNSYYWTYGELKYSETALQAYGPNNMDVNASMPRLSSVRNNNNYRNSTYWIYKNNFFTIPTMQLSYNIAGKEKGMFNSVKLFIKGNNLININKNKDIENLRFGIGSSPITKGMSIGVLTSF</sequence>
<dbReference type="InterPro" id="IPR008969">
    <property type="entry name" value="CarboxyPept-like_regulatory"/>
</dbReference>
<proteinExistence type="predicted"/>